<dbReference type="InterPro" id="IPR024230">
    <property type="entry name" value="GspL_cyto_dom"/>
</dbReference>
<dbReference type="Pfam" id="PF05134">
    <property type="entry name" value="T2SSL"/>
    <property type="match status" value="1"/>
</dbReference>
<evidence type="ECO:0000259" key="10">
    <source>
        <dbReference type="Pfam" id="PF05134"/>
    </source>
</evidence>
<dbReference type="Gene3D" id="3.30.1360.100">
    <property type="entry name" value="General secretion pathway protein M, EpsM"/>
    <property type="match status" value="1"/>
</dbReference>
<evidence type="ECO:0000256" key="3">
    <source>
        <dbReference type="ARBA" id="ARBA00022448"/>
    </source>
</evidence>
<organism evidence="12 13">
    <name type="scientific">Pseudomonas yamanorum</name>
    <dbReference type="NCBI Taxonomy" id="515393"/>
    <lineage>
        <taxon>Bacteria</taxon>
        <taxon>Pseudomonadati</taxon>
        <taxon>Pseudomonadota</taxon>
        <taxon>Gammaproteobacteria</taxon>
        <taxon>Pseudomonadales</taxon>
        <taxon>Pseudomonadaceae</taxon>
        <taxon>Pseudomonas</taxon>
    </lineage>
</organism>
<dbReference type="GO" id="GO:0005886">
    <property type="term" value="C:plasma membrane"/>
    <property type="evidence" value="ECO:0007669"/>
    <property type="project" value="UniProtKB-SubCell"/>
</dbReference>
<gene>
    <name evidence="12" type="ORF">HX828_28915</name>
</gene>
<evidence type="ECO:0000256" key="1">
    <source>
        <dbReference type="ARBA" id="ARBA00004377"/>
    </source>
</evidence>
<dbReference type="InterPro" id="IPR025691">
    <property type="entry name" value="GspL_pp_dom"/>
</dbReference>
<evidence type="ECO:0000256" key="6">
    <source>
        <dbReference type="ARBA" id="ARBA00022692"/>
    </source>
</evidence>
<evidence type="ECO:0000256" key="5">
    <source>
        <dbReference type="ARBA" id="ARBA00022519"/>
    </source>
</evidence>
<keyword evidence="7" id="KW-0653">Protein transport</keyword>
<dbReference type="GO" id="GO:0015627">
    <property type="term" value="C:type II protein secretion system complex"/>
    <property type="evidence" value="ECO:0007669"/>
    <property type="project" value="InterPro"/>
</dbReference>
<comment type="caution">
    <text evidence="12">The sequence shown here is derived from an EMBL/GenBank/DDBJ whole genome shotgun (WGS) entry which is preliminary data.</text>
</comment>
<dbReference type="EMBL" id="JACARF010000056">
    <property type="protein sequence ID" value="NWE79590.1"/>
    <property type="molecule type" value="Genomic_DNA"/>
</dbReference>
<keyword evidence="5" id="KW-0997">Cell inner membrane</keyword>
<dbReference type="Proteomes" id="UP000537188">
    <property type="component" value="Unassembled WGS sequence"/>
</dbReference>
<dbReference type="GO" id="GO:0015628">
    <property type="term" value="P:protein secretion by the type II secretion system"/>
    <property type="evidence" value="ECO:0007669"/>
    <property type="project" value="InterPro"/>
</dbReference>
<dbReference type="CDD" id="cd24017">
    <property type="entry name" value="ASKHA_T2SSL_N"/>
    <property type="match status" value="1"/>
</dbReference>
<name>A0A7Y8FIF7_9PSED</name>
<comment type="subcellular location">
    <subcellularLocation>
        <location evidence="1">Cell inner membrane</location>
        <topology evidence="1">Single-pass membrane protein</topology>
    </subcellularLocation>
</comment>
<reference evidence="12 13" key="1">
    <citation type="submission" date="2020-04" db="EMBL/GenBank/DDBJ databases">
        <title>Molecular characterization of pseudomonads from Agaricus bisporus reveal novel blotch 2 pathogens in Western Europe.</title>
        <authorList>
            <person name="Taparia T."/>
            <person name="Krijger M."/>
            <person name="Haynes E."/>
            <person name="Elpinstone J.G."/>
            <person name="Noble R."/>
            <person name="Van Der Wolf J."/>
        </authorList>
    </citation>
    <scope>NUCLEOTIDE SEQUENCE [LARGE SCALE GENOMIC DNA]</scope>
    <source>
        <strain evidence="12 13">IPO3781</strain>
    </source>
</reference>
<keyword evidence="3" id="KW-0813">Transport</keyword>
<protein>
    <submittedName>
        <fullName evidence="12">Type II secretory protein pull</fullName>
    </submittedName>
</protein>
<evidence type="ECO:0000256" key="9">
    <source>
        <dbReference type="ARBA" id="ARBA00023136"/>
    </source>
</evidence>
<comment type="similarity">
    <text evidence="2">Belongs to the GSP L family.</text>
</comment>
<evidence type="ECO:0000259" key="11">
    <source>
        <dbReference type="Pfam" id="PF12693"/>
    </source>
</evidence>
<evidence type="ECO:0000256" key="4">
    <source>
        <dbReference type="ARBA" id="ARBA00022475"/>
    </source>
</evidence>
<dbReference type="Gene3D" id="3.30.420.380">
    <property type="match status" value="1"/>
</dbReference>
<keyword evidence="8" id="KW-1133">Transmembrane helix</keyword>
<dbReference type="InterPro" id="IPR007812">
    <property type="entry name" value="T2SS_protein-GspL"/>
</dbReference>
<evidence type="ECO:0000256" key="2">
    <source>
        <dbReference type="ARBA" id="ARBA00005318"/>
    </source>
</evidence>
<sequence>MKPRLYLNAEGLAEPSAQWPCTLWSAGQPGRPMTLAQGGRGLIGQAVELLLPMELCSWVRTDPWPSRRHPGAQAIAFAVEDQLSEPLEALHLGIGARDAQGCYPVMVVNRERFTAVLALMAQAGVAVCAVFVDADVLPGDQPVALHRDGRWLLGGGLPARLVLCDEGLSQLEPALPAELRRLEADHVDQLLCARPTHAIDLLSGEFALRRTLMPWRSAGISLLTLALLSWAGSEARVSFLQGETRELAARNEQRFKVLYPDQPRIADLAMQLKALQRQRAEPQHTHIARLVSLMDRVVGASSVEVQRIDYRQGEGWKVQLTANSFAELEQLRERGRQQGMPVRLESASQQHNRVHVSLAMEDEA</sequence>
<dbReference type="RefSeq" id="WP_177115985.1">
    <property type="nucleotide sequence ID" value="NZ_JACARF010000056.1"/>
</dbReference>
<dbReference type="NCBIfam" id="TIGR01709">
    <property type="entry name" value="typeII_sec_gspL"/>
    <property type="match status" value="1"/>
</dbReference>
<dbReference type="SUPFAM" id="SSF53067">
    <property type="entry name" value="Actin-like ATPase domain"/>
    <property type="match status" value="1"/>
</dbReference>
<dbReference type="AlphaFoldDB" id="A0A7Y8FIF7"/>
<evidence type="ECO:0000313" key="13">
    <source>
        <dbReference type="Proteomes" id="UP000537188"/>
    </source>
</evidence>
<dbReference type="InterPro" id="IPR043129">
    <property type="entry name" value="ATPase_NBD"/>
</dbReference>
<proteinExistence type="inferred from homology"/>
<evidence type="ECO:0000313" key="12">
    <source>
        <dbReference type="EMBL" id="NWE79590.1"/>
    </source>
</evidence>
<feature type="domain" description="GspL periplasmic" evidence="11">
    <location>
        <begin position="210"/>
        <end position="360"/>
    </location>
</feature>
<dbReference type="GO" id="GO:0009276">
    <property type="term" value="C:Gram-negative-bacterium-type cell wall"/>
    <property type="evidence" value="ECO:0007669"/>
    <property type="project" value="InterPro"/>
</dbReference>
<feature type="domain" description="GspL cytoplasmic actin-ATPase-like" evidence="10">
    <location>
        <begin position="71"/>
        <end position="172"/>
    </location>
</feature>
<accession>A0A7Y8FIF7</accession>
<keyword evidence="9" id="KW-0472">Membrane</keyword>
<evidence type="ECO:0000256" key="8">
    <source>
        <dbReference type="ARBA" id="ARBA00022989"/>
    </source>
</evidence>
<keyword evidence="4" id="KW-1003">Cell membrane</keyword>
<keyword evidence="6" id="KW-0812">Transmembrane</keyword>
<dbReference type="Pfam" id="PF12693">
    <property type="entry name" value="GspL_C"/>
    <property type="match status" value="1"/>
</dbReference>
<evidence type="ECO:0000256" key="7">
    <source>
        <dbReference type="ARBA" id="ARBA00022927"/>
    </source>
</evidence>